<evidence type="ECO:0000313" key="6">
    <source>
        <dbReference type="EMBL" id="MBS6623125.1"/>
    </source>
</evidence>
<dbReference type="Pfam" id="PF00589">
    <property type="entry name" value="Phage_integrase"/>
    <property type="match status" value="1"/>
</dbReference>
<dbReference type="Gene3D" id="3.30.160.390">
    <property type="entry name" value="Integrase, DNA-binding domain"/>
    <property type="match status" value="1"/>
</dbReference>
<sequence>MYTLKEMRTLPPGKYRLEDNLYLIVRDARRYISFIYTFAQKRREIYLGALSKEVLTVAKQKAAQCRLLLIQGLDPKEVRDDNKKEIERKTVTLHEYYDKLLPIILNAKQLHGANSKRKYTHLPYTYIMPVLGDMPIAKITTEDIADFLKPLWMRIPPTALKLRLVLESIFAYAKKEGLYKGDNPAVFKQNLDMYLPPYGKIHETQHQRCTTNEELQHFLKLMAVWHWWFPEALLPLMIMLTVVLATRVNECCDLSWTEINLNNNTIVLPKERKKFKKGDPFIIPLSKQALWIINEIRNLNTNSSTLIFLRNDGTKLHKDNVRKFMGTVCTSLHGTRSNFRNWCARNNISSEVAELSLMHAVSPNATTRSYLRDDFMDMRIEAMQKWADYILPMEILTASFLTDVQKAKLKAVPYHEKGRGWVGLYRDQWNLGL</sequence>
<feature type="domain" description="Tyr recombinase" evidence="5">
    <location>
        <begin position="205"/>
        <end position="383"/>
    </location>
</feature>
<dbReference type="InterPro" id="IPR010998">
    <property type="entry name" value="Integrase_recombinase_N"/>
</dbReference>
<keyword evidence="4" id="KW-0233">DNA recombination</keyword>
<dbReference type="Pfam" id="PF13356">
    <property type="entry name" value="Arm-DNA-bind_3"/>
    <property type="match status" value="1"/>
</dbReference>
<dbReference type="GO" id="GO:0015074">
    <property type="term" value="P:DNA integration"/>
    <property type="evidence" value="ECO:0007669"/>
    <property type="project" value="UniProtKB-KW"/>
</dbReference>
<dbReference type="InterPro" id="IPR050808">
    <property type="entry name" value="Phage_Integrase"/>
</dbReference>
<dbReference type="PROSITE" id="PS51898">
    <property type="entry name" value="TYR_RECOMBINASE"/>
    <property type="match status" value="1"/>
</dbReference>
<reference evidence="6" key="1">
    <citation type="submission" date="2021-02" db="EMBL/GenBank/DDBJ databases">
        <title>Infant gut strain persistence is associated with maternal origin, phylogeny, and functional potential including surface adhesion and iron acquisition.</title>
        <authorList>
            <person name="Lou Y.C."/>
        </authorList>
    </citation>
    <scope>NUCLEOTIDE SEQUENCE</scope>
    <source>
        <strain evidence="6">L2_039_000G1_dasL2_039_000G1_maxbin2.maxbin.077</strain>
    </source>
</reference>
<name>A0A9E1GML2_9FIRM</name>
<dbReference type="EMBL" id="JAGZYH010000070">
    <property type="protein sequence ID" value="MBS6623125.1"/>
    <property type="molecule type" value="Genomic_DNA"/>
</dbReference>
<dbReference type="InterPro" id="IPR013762">
    <property type="entry name" value="Integrase-like_cat_sf"/>
</dbReference>
<dbReference type="InterPro" id="IPR011010">
    <property type="entry name" value="DNA_brk_join_enz"/>
</dbReference>
<dbReference type="GO" id="GO:0006310">
    <property type="term" value="P:DNA recombination"/>
    <property type="evidence" value="ECO:0007669"/>
    <property type="project" value="UniProtKB-KW"/>
</dbReference>
<evidence type="ECO:0000259" key="5">
    <source>
        <dbReference type="PROSITE" id="PS51898"/>
    </source>
</evidence>
<evidence type="ECO:0000256" key="1">
    <source>
        <dbReference type="ARBA" id="ARBA00008857"/>
    </source>
</evidence>
<dbReference type="InterPro" id="IPR038488">
    <property type="entry name" value="Integrase_DNA-bd_sf"/>
</dbReference>
<accession>A0A9E1GML2</accession>
<keyword evidence="2" id="KW-0229">DNA integration</keyword>
<dbReference type="PANTHER" id="PTHR30629:SF2">
    <property type="entry name" value="PROPHAGE INTEGRASE INTS-RELATED"/>
    <property type="match status" value="1"/>
</dbReference>
<dbReference type="Gene3D" id="1.10.150.130">
    <property type="match status" value="1"/>
</dbReference>
<evidence type="ECO:0000313" key="7">
    <source>
        <dbReference type="Proteomes" id="UP000811365"/>
    </source>
</evidence>
<proteinExistence type="inferred from homology"/>
<dbReference type="Proteomes" id="UP000811365">
    <property type="component" value="Unassembled WGS sequence"/>
</dbReference>
<keyword evidence="3" id="KW-0238">DNA-binding</keyword>
<dbReference type="AlphaFoldDB" id="A0A9E1GML2"/>
<dbReference type="InterPro" id="IPR002104">
    <property type="entry name" value="Integrase_catalytic"/>
</dbReference>
<dbReference type="Pfam" id="PF22022">
    <property type="entry name" value="Phage_int_M"/>
    <property type="match status" value="1"/>
</dbReference>
<dbReference type="InterPro" id="IPR053876">
    <property type="entry name" value="Phage_int_M"/>
</dbReference>
<organism evidence="6 7">
    <name type="scientific">Faecalibacterium prausnitzii</name>
    <dbReference type="NCBI Taxonomy" id="853"/>
    <lineage>
        <taxon>Bacteria</taxon>
        <taxon>Bacillati</taxon>
        <taxon>Bacillota</taxon>
        <taxon>Clostridia</taxon>
        <taxon>Eubacteriales</taxon>
        <taxon>Oscillospiraceae</taxon>
        <taxon>Faecalibacterium</taxon>
    </lineage>
</organism>
<evidence type="ECO:0000256" key="2">
    <source>
        <dbReference type="ARBA" id="ARBA00022908"/>
    </source>
</evidence>
<dbReference type="PANTHER" id="PTHR30629">
    <property type="entry name" value="PROPHAGE INTEGRASE"/>
    <property type="match status" value="1"/>
</dbReference>
<dbReference type="GO" id="GO:0003677">
    <property type="term" value="F:DNA binding"/>
    <property type="evidence" value="ECO:0007669"/>
    <property type="project" value="UniProtKB-KW"/>
</dbReference>
<gene>
    <name evidence="6" type="ORF">KH315_13370</name>
</gene>
<dbReference type="InterPro" id="IPR025166">
    <property type="entry name" value="Integrase_DNA_bind_dom"/>
</dbReference>
<comment type="caution">
    <text evidence="6">The sequence shown here is derived from an EMBL/GenBank/DDBJ whole genome shotgun (WGS) entry which is preliminary data.</text>
</comment>
<dbReference type="Gene3D" id="1.10.443.10">
    <property type="entry name" value="Intergrase catalytic core"/>
    <property type="match status" value="1"/>
</dbReference>
<evidence type="ECO:0000256" key="3">
    <source>
        <dbReference type="ARBA" id="ARBA00023125"/>
    </source>
</evidence>
<evidence type="ECO:0000256" key="4">
    <source>
        <dbReference type="ARBA" id="ARBA00023172"/>
    </source>
</evidence>
<comment type="similarity">
    <text evidence="1">Belongs to the 'phage' integrase family.</text>
</comment>
<dbReference type="SUPFAM" id="SSF56349">
    <property type="entry name" value="DNA breaking-rejoining enzymes"/>
    <property type="match status" value="1"/>
</dbReference>
<protein>
    <submittedName>
        <fullName evidence="6">Tyrosine-type recombinase/integrase</fullName>
    </submittedName>
</protein>